<evidence type="ECO:0000256" key="5">
    <source>
        <dbReference type="SAM" id="Phobius"/>
    </source>
</evidence>
<evidence type="ECO:0008006" key="8">
    <source>
        <dbReference type="Google" id="ProtNLM"/>
    </source>
</evidence>
<feature type="transmembrane region" description="Helical" evidence="5">
    <location>
        <begin position="390"/>
        <end position="409"/>
    </location>
</feature>
<feature type="transmembrane region" description="Helical" evidence="5">
    <location>
        <begin position="6"/>
        <end position="29"/>
    </location>
</feature>
<dbReference type="Proteomes" id="UP000005237">
    <property type="component" value="Unassembled WGS sequence"/>
</dbReference>
<dbReference type="Pfam" id="PF02535">
    <property type="entry name" value="Zip"/>
    <property type="match status" value="1"/>
</dbReference>
<feature type="transmembrane region" description="Helical" evidence="5">
    <location>
        <begin position="92"/>
        <end position="109"/>
    </location>
</feature>
<evidence type="ECO:0000313" key="7">
    <source>
        <dbReference type="Proteomes" id="UP000005237"/>
    </source>
</evidence>
<proteinExistence type="predicted"/>
<evidence type="ECO:0000256" key="4">
    <source>
        <dbReference type="ARBA" id="ARBA00023136"/>
    </source>
</evidence>
<dbReference type="GO" id="GO:0005385">
    <property type="term" value="F:zinc ion transmembrane transporter activity"/>
    <property type="evidence" value="ECO:0007669"/>
    <property type="project" value="TreeGrafter"/>
</dbReference>
<dbReference type="PANTHER" id="PTHR11040:SF219">
    <property type="entry name" value="ZRT (ZRT), IRT- (IRT-) LIKE PROTEIN TRANSPORTER"/>
    <property type="match status" value="1"/>
</dbReference>
<reference evidence="7" key="1">
    <citation type="submission" date="2010-08" db="EMBL/GenBank/DDBJ databases">
        <authorList>
            <consortium name="Caenorhabditis japonica Sequencing Consortium"/>
            <person name="Wilson R.K."/>
        </authorList>
    </citation>
    <scope>NUCLEOTIDE SEQUENCE [LARGE SCALE GENOMIC DNA]</scope>
    <source>
        <strain evidence="7">DF5081</strain>
    </source>
</reference>
<feature type="transmembrane region" description="Helical" evidence="5">
    <location>
        <begin position="290"/>
        <end position="311"/>
    </location>
</feature>
<keyword evidence="4 5" id="KW-0472">Membrane</keyword>
<evidence type="ECO:0000256" key="1">
    <source>
        <dbReference type="ARBA" id="ARBA00004141"/>
    </source>
</evidence>
<dbReference type="OMA" id="EDPPILM"/>
<dbReference type="GO" id="GO:0005886">
    <property type="term" value="C:plasma membrane"/>
    <property type="evidence" value="ECO:0007669"/>
    <property type="project" value="TreeGrafter"/>
</dbReference>
<organism evidence="6 7">
    <name type="scientific">Caenorhabditis japonica</name>
    <dbReference type="NCBI Taxonomy" id="281687"/>
    <lineage>
        <taxon>Eukaryota</taxon>
        <taxon>Metazoa</taxon>
        <taxon>Ecdysozoa</taxon>
        <taxon>Nematoda</taxon>
        <taxon>Chromadorea</taxon>
        <taxon>Rhabditida</taxon>
        <taxon>Rhabditina</taxon>
        <taxon>Rhabditomorpha</taxon>
        <taxon>Rhabditoidea</taxon>
        <taxon>Rhabditidae</taxon>
        <taxon>Peloderinae</taxon>
        <taxon>Caenorhabditis</taxon>
    </lineage>
</organism>
<comment type="subcellular location">
    <subcellularLocation>
        <location evidence="1">Membrane</location>
        <topology evidence="1">Multi-pass membrane protein</topology>
    </subcellularLocation>
</comment>
<feature type="transmembrane region" description="Helical" evidence="5">
    <location>
        <begin position="50"/>
        <end position="72"/>
    </location>
</feature>
<evidence type="ECO:0000256" key="3">
    <source>
        <dbReference type="ARBA" id="ARBA00022989"/>
    </source>
</evidence>
<feature type="transmembrane region" description="Helical" evidence="5">
    <location>
        <begin position="323"/>
        <end position="345"/>
    </location>
</feature>
<dbReference type="InterPro" id="IPR003689">
    <property type="entry name" value="ZIP"/>
</dbReference>
<dbReference type="EnsemblMetazoa" id="CJA06324.1">
    <property type="protein sequence ID" value="CJA06324.1"/>
    <property type="gene ID" value="WBGene00125528"/>
</dbReference>
<keyword evidence="3 5" id="KW-1133">Transmembrane helix</keyword>
<feature type="transmembrane region" description="Helical" evidence="5">
    <location>
        <begin position="261"/>
        <end position="284"/>
    </location>
</feature>
<accession>A0A8R1DLQ2</accession>
<sequence>MKDVILKLALIFTMFTLTVLAGLSPMKVLHKLRHEAATAQSSSKHKHVSLVLCLLTCFSGGVFLATCFLHLLPELQENIQLLDEDHHIHIDYPIGELLSCLGFFLIFFLEEVVIMTIPAMAHGHGHGGHGHGHGHDHHHHEETPVAVKSSDGCCMVETAVGDEEETTKKKEAQEVVDETTALTAKRAQSEEKDATEAGHCQTHCPLTVHERRGSNECTANATHTFTPVAFAEPERCETNCEAIDEDPPILMKSRPHAHSHGVRSITFVLALGIHSLIEGLAFGVQSGEKTILALFVSLMVHKLIVAFSVGLQLFRTHAHQVKWVIISIFILASSTPFGALIGILVTSAAENALWKDVTVTILQGLAVGTFIYVTFFEVLLHERDNEHPNLLKLFVMFVGFALIGSLRMFDSHGHSHSGSVPIVNTTDIHGPH</sequence>
<evidence type="ECO:0000313" key="6">
    <source>
        <dbReference type="EnsemblMetazoa" id="CJA06324.1"/>
    </source>
</evidence>
<name>A0A8R1DLQ2_CAEJA</name>
<feature type="transmembrane region" description="Helical" evidence="5">
    <location>
        <begin position="357"/>
        <end position="378"/>
    </location>
</feature>
<dbReference type="AlphaFoldDB" id="A0A8R1DLQ2"/>
<keyword evidence="2 5" id="KW-0812">Transmembrane</keyword>
<protein>
    <recommendedName>
        <fullName evidence="8">Zinc transporter ZIP1</fullName>
    </recommendedName>
</protein>
<keyword evidence="7" id="KW-1185">Reference proteome</keyword>
<dbReference type="PANTHER" id="PTHR11040">
    <property type="entry name" value="ZINC/IRON TRANSPORTER"/>
    <property type="match status" value="1"/>
</dbReference>
<reference evidence="6" key="2">
    <citation type="submission" date="2022-06" db="UniProtKB">
        <authorList>
            <consortium name="EnsemblMetazoa"/>
        </authorList>
    </citation>
    <scope>IDENTIFICATION</scope>
    <source>
        <strain evidence="6">DF5081</strain>
    </source>
</reference>
<evidence type="ECO:0000256" key="2">
    <source>
        <dbReference type="ARBA" id="ARBA00022692"/>
    </source>
</evidence>